<keyword evidence="3" id="KW-1185">Reference proteome</keyword>
<dbReference type="GO" id="GO:0043856">
    <property type="term" value="F:anti-sigma factor antagonist activity"/>
    <property type="evidence" value="ECO:0007669"/>
    <property type="project" value="TreeGrafter"/>
</dbReference>
<name>A0A6I8MAN6_9PSEU</name>
<sequence>MISGLTCTWTAPDEATARVAIVGELEFATAGALLQLVTDRLADHPAVRDVRLDCGEIAFCDSSGLSTLLLIHRAVTGAGSRLHLDNRPPSLERLLSLTGTTEYLTGEAADSRARRDS</sequence>
<dbReference type="PROSITE" id="PS50801">
    <property type="entry name" value="STAS"/>
    <property type="match status" value="1"/>
</dbReference>
<dbReference type="RefSeq" id="WP_155549763.1">
    <property type="nucleotide sequence ID" value="NZ_CABVGP010000004.1"/>
</dbReference>
<dbReference type="CDD" id="cd07043">
    <property type="entry name" value="STAS_anti-anti-sigma_factors"/>
    <property type="match status" value="1"/>
</dbReference>
<feature type="domain" description="STAS" evidence="1">
    <location>
        <begin position="19"/>
        <end position="117"/>
    </location>
</feature>
<evidence type="ECO:0000259" key="1">
    <source>
        <dbReference type="PROSITE" id="PS50801"/>
    </source>
</evidence>
<organism evidence="2 3">
    <name type="scientific">Amycolatopsis camponoti</name>
    <dbReference type="NCBI Taxonomy" id="2606593"/>
    <lineage>
        <taxon>Bacteria</taxon>
        <taxon>Bacillati</taxon>
        <taxon>Actinomycetota</taxon>
        <taxon>Actinomycetes</taxon>
        <taxon>Pseudonocardiales</taxon>
        <taxon>Pseudonocardiaceae</taxon>
        <taxon>Amycolatopsis</taxon>
    </lineage>
</organism>
<dbReference type="InterPro" id="IPR002645">
    <property type="entry name" value="STAS_dom"/>
</dbReference>
<dbReference type="SUPFAM" id="SSF52091">
    <property type="entry name" value="SpoIIaa-like"/>
    <property type="match status" value="1"/>
</dbReference>
<evidence type="ECO:0000313" key="3">
    <source>
        <dbReference type="Proteomes" id="UP000399805"/>
    </source>
</evidence>
<dbReference type="PANTHER" id="PTHR33495:SF2">
    <property type="entry name" value="ANTI-SIGMA FACTOR ANTAGONIST TM_1081-RELATED"/>
    <property type="match status" value="1"/>
</dbReference>
<proteinExistence type="predicted"/>
<evidence type="ECO:0000313" key="2">
    <source>
        <dbReference type="EMBL" id="VVJ25137.1"/>
    </source>
</evidence>
<dbReference type="Pfam" id="PF13466">
    <property type="entry name" value="STAS_2"/>
    <property type="match status" value="1"/>
</dbReference>
<dbReference type="InterPro" id="IPR036513">
    <property type="entry name" value="STAS_dom_sf"/>
</dbReference>
<dbReference type="Proteomes" id="UP000399805">
    <property type="component" value="Unassembled WGS sequence"/>
</dbReference>
<dbReference type="PANTHER" id="PTHR33495">
    <property type="entry name" value="ANTI-SIGMA FACTOR ANTAGONIST TM_1081-RELATED-RELATED"/>
    <property type="match status" value="1"/>
</dbReference>
<protein>
    <submittedName>
        <fullName evidence="2">Anti-sigma-factor antagonist</fullName>
    </submittedName>
</protein>
<reference evidence="2 3" key="1">
    <citation type="submission" date="2019-09" db="EMBL/GenBank/DDBJ databases">
        <authorList>
            <person name="Leyn A S."/>
        </authorList>
    </citation>
    <scope>NUCLEOTIDE SEQUENCE [LARGE SCALE GENOMIC DNA]</scope>
    <source>
        <strain evidence="2">AA231_1</strain>
    </source>
</reference>
<dbReference type="AlphaFoldDB" id="A0A6I8MAN6"/>
<dbReference type="InterPro" id="IPR058548">
    <property type="entry name" value="MlaB-like_STAS"/>
</dbReference>
<gene>
    <name evidence="2" type="ORF">AA23TX_09886</name>
</gene>
<dbReference type="EMBL" id="CABVGP010000004">
    <property type="protein sequence ID" value="VVJ25137.1"/>
    <property type="molecule type" value="Genomic_DNA"/>
</dbReference>
<dbReference type="Gene3D" id="3.30.750.24">
    <property type="entry name" value="STAS domain"/>
    <property type="match status" value="1"/>
</dbReference>
<accession>A0A6I8MAN6</accession>